<dbReference type="EMBL" id="JASSZA010000001">
    <property type="protein sequence ID" value="KAK2118624.1"/>
    <property type="molecule type" value="Genomic_DNA"/>
</dbReference>
<sequence length="104" mass="10974">MSGTASFLQGEPACPVSARSPLGGWQLARPQSPNRGKERDASLTGLAQCLVLRWLGWVVAVDPEALGPSCGIDKGRGVLCPSPLQGSGPGRFWQSYSLCPDDYS</sequence>
<comment type="caution">
    <text evidence="2">The sequence shown here is derived from an EMBL/GenBank/DDBJ whole genome shotgun (WGS) entry which is preliminary data.</text>
</comment>
<dbReference type="Proteomes" id="UP001266305">
    <property type="component" value="Unassembled WGS sequence"/>
</dbReference>
<evidence type="ECO:0000256" key="1">
    <source>
        <dbReference type="SAM" id="MobiDB-lite"/>
    </source>
</evidence>
<reference evidence="2 3" key="1">
    <citation type="submission" date="2023-05" db="EMBL/GenBank/DDBJ databases">
        <title>B98-5 Cell Line De Novo Hybrid Assembly: An Optical Mapping Approach.</title>
        <authorList>
            <person name="Kananen K."/>
            <person name="Auerbach J.A."/>
            <person name="Kautto E."/>
            <person name="Blachly J.S."/>
        </authorList>
    </citation>
    <scope>NUCLEOTIDE SEQUENCE [LARGE SCALE GENOMIC DNA]</scope>
    <source>
        <strain evidence="2">B95-8</strain>
        <tissue evidence="2">Cell line</tissue>
    </source>
</reference>
<protein>
    <submittedName>
        <fullName evidence="2">Uncharacterized protein</fullName>
    </submittedName>
</protein>
<evidence type="ECO:0000313" key="2">
    <source>
        <dbReference type="EMBL" id="KAK2118624.1"/>
    </source>
</evidence>
<feature type="region of interest" description="Disordered" evidence="1">
    <location>
        <begin position="1"/>
        <end position="40"/>
    </location>
</feature>
<proteinExistence type="predicted"/>
<name>A0ABQ9WAG0_SAGOE</name>
<keyword evidence="3" id="KW-1185">Reference proteome</keyword>
<gene>
    <name evidence="2" type="ORF">P7K49_000010</name>
</gene>
<organism evidence="2 3">
    <name type="scientific">Saguinus oedipus</name>
    <name type="common">Cotton-top tamarin</name>
    <name type="synonym">Oedipomidas oedipus</name>
    <dbReference type="NCBI Taxonomy" id="9490"/>
    <lineage>
        <taxon>Eukaryota</taxon>
        <taxon>Metazoa</taxon>
        <taxon>Chordata</taxon>
        <taxon>Craniata</taxon>
        <taxon>Vertebrata</taxon>
        <taxon>Euteleostomi</taxon>
        <taxon>Mammalia</taxon>
        <taxon>Eutheria</taxon>
        <taxon>Euarchontoglires</taxon>
        <taxon>Primates</taxon>
        <taxon>Haplorrhini</taxon>
        <taxon>Platyrrhini</taxon>
        <taxon>Cebidae</taxon>
        <taxon>Callitrichinae</taxon>
        <taxon>Saguinus</taxon>
    </lineage>
</organism>
<evidence type="ECO:0000313" key="3">
    <source>
        <dbReference type="Proteomes" id="UP001266305"/>
    </source>
</evidence>
<accession>A0ABQ9WAG0</accession>